<reference evidence="2" key="1">
    <citation type="journal article" date="2023" name="Front. Plant Sci.">
        <title>Chromosomal-level genome assembly of Melastoma candidum provides insights into trichome evolution.</title>
        <authorList>
            <person name="Zhong Y."/>
            <person name="Wu W."/>
            <person name="Sun C."/>
            <person name="Zou P."/>
            <person name="Liu Y."/>
            <person name="Dai S."/>
            <person name="Zhou R."/>
        </authorList>
    </citation>
    <scope>NUCLEOTIDE SEQUENCE [LARGE SCALE GENOMIC DNA]</scope>
</reference>
<protein>
    <submittedName>
        <fullName evidence="1">Uncharacterized protein</fullName>
    </submittedName>
</protein>
<name>A0ACB9S0Y1_9MYRT</name>
<evidence type="ECO:0000313" key="2">
    <source>
        <dbReference type="Proteomes" id="UP001057402"/>
    </source>
</evidence>
<proteinExistence type="predicted"/>
<dbReference type="Proteomes" id="UP001057402">
    <property type="component" value="Chromosome 2"/>
</dbReference>
<comment type="caution">
    <text evidence="1">The sequence shown here is derived from an EMBL/GenBank/DDBJ whole genome shotgun (WGS) entry which is preliminary data.</text>
</comment>
<sequence length="229" mass="24458">MASSASGVVPLPMPCSVSGVNSSIRLPARASSFACLSTVSSVDHTVGRIEMSGVIACLRSDSAEVAMEAACAALIGGISVVAGNRDVHSGCFGDFASVGSRPPCSDARSWYCLELYRCPESNSCWGQVSDEPLIYRGRFDRNTRQQYSVHSRGNDPNRSTVGSQYGCQSSEDAMTEYILKGASAVVLSDAIFSKDAIAERDFHQVSRLAGLAAQQGSEAVERKRRYLHC</sequence>
<organism evidence="1 2">
    <name type="scientific">Melastoma candidum</name>
    <dbReference type="NCBI Taxonomy" id="119954"/>
    <lineage>
        <taxon>Eukaryota</taxon>
        <taxon>Viridiplantae</taxon>
        <taxon>Streptophyta</taxon>
        <taxon>Embryophyta</taxon>
        <taxon>Tracheophyta</taxon>
        <taxon>Spermatophyta</taxon>
        <taxon>Magnoliopsida</taxon>
        <taxon>eudicotyledons</taxon>
        <taxon>Gunneridae</taxon>
        <taxon>Pentapetalae</taxon>
        <taxon>rosids</taxon>
        <taxon>malvids</taxon>
        <taxon>Myrtales</taxon>
        <taxon>Melastomataceae</taxon>
        <taxon>Melastomatoideae</taxon>
        <taxon>Melastomateae</taxon>
        <taxon>Melastoma</taxon>
    </lineage>
</organism>
<accession>A0ACB9S0Y1</accession>
<gene>
    <name evidence="1" type="ORF">MLD38_002731</name>
</gene>
<dbReference type="EMBL" id="CM042881">
    <property type="protein sequence ID" value="KAI4384605.1"/>
    <property type="molecule type" value="Genomic_DNA"/>
</dbReference>
<keyword evidence="2" id="KW-1185">Reference proteome</keyword>
<evidence type="ECO:0000313" key="1">
    <source>
        <dbReference type="EMBL" id="KAI4384605.1"/>
    </source>
</evidence>